<accession>A0ACD6B8W3</accession>
<accession>A0A191SAZ8</accession>
<organism evidence="1">
    <name type="scientific">Nostoc phage A1</name>
    <dbReference type="NCBI Taxonomy" id="1775256"/>
    <lineage>
        <taxon>Viruses</taxon>
        <taxon>Duplodnaviria</taxon>
        <taxon>Heunggongvirae</taxon>
        <taxon>Uroviricota</taxon>
        <taxon>Caudoviricetes</taxon>
    </lineage>
</organism>
<proteinExistence type="evidence at protein level"/>
<protein>
    <submittedName>
        <fullName evidence="1">Tail protein</fullName>
    </submittedName>
</protein>
<evidence type="ECO:0000313" key="1">
    <source>
        <dbReference type="EMBL" id="AND75588.1"/>
    </source>
</evidence>
<evidence type="ECO:0007829" key="2">
    <source>
        <dbReference type="PDB" id="8KEA"/>
    </source>
</evidence>
<name>A0ACD6B8W3_9CAUD</name>
<reference evidence="1" key="1">
    <citation type="journal article" date="2016" name="MBio">
        <title>Viruses Infecting a Freshwater Filamentous Cyanobacterium (Nostoc sp.) Encode a Functional CRISPR Array and a Proteobacterial DNA Polymerase B.</title>
        <authorList>
            <person name="Chenard C."/>
            <person name="Wirth J.F."/>
            <person name="Suttle C.A."/>
        </authorList>
    </citation>
    <scope>NUCLEOTIDE SEQUENCE</scope>
</reference>
<dbReference type="EMBL" id="KU234533">
    <property type="protein sequence ID" value="AND75588.1"/>
    <property type="molecule type" value="Genomic_DNA"/>
</dbReference>
<dbReference type="PDB" id="8KEA">
    <property type="method" value="EM"/>
    <property type="resolution" value="3.44 A"/>
    <property type="chains" value="G/H/I=1-689"/>
</dbReference>
<reference evidence="2" key="2">
    <citation type="journal article" date="2024" name="Nat. Commun.">
        <title>Structure of the intact tail machine of Anabaena myophage A-1(L).</title>
        <authorList>
            <person name="Yu R.C."/>
            <person name="Yang F."/>
            <person name="Zhang H.Y."/>
            <person name="Hou P."/>
            <person name="Du K."/>
            <person name="Zhu J."/>
            <person name="Cui N."/>
            <person name="Xu X."/>
            <person name="Chen Y."/>
            <person name="Li Q."/>
            <person name="Zhou C.Z."/>
        </authorList>
    </citation>
    <scope>STRUCTURE BY ELECTRON MICROSCOPY (3.44 ANGSTROMS) OF 1-689</scope>
</reference>
<sequence>MANRQHVISVDLRLLTGNFDSSLNYIQGRLNGVFGVVSDNATNSFFGNGGFLSSYLWNQAFNAIQMAGIAAFRAIGNEVKRAISYQDNLISMATSYKGLLNLTTKEAFGLARESNIIFQQRNVGLPTFGNFGTQLRAQYGDDFLSAFYDQNNMKGSLERTADMIGRTTVLLGSISGVTNYQRTSFLSNFLSDDFKKLQRLEVFRNSPQLQRAFNSQVDSIGGEQGFNALTRKDRLLLLENIAAIAVDDDIIKAYKDSLGGVLSRLGQELFGDIGIFSFTRDLIFGLPNTSILNSITFFMKEVFAPDGVFGLIKPALQGIVDTVLIGTKFILDRTSFIFMGLNALARVLQPIAPLIYATSSALTVLAAVGLANTIKSAVQGYLISSGAAMLGGRMGMAAMFGMGGDLVGLKTLGTLGLGKLIAPLGFLTMGLDKLADVGWLAISGGFAKAALGIKTFGMSLWAIVANPAFLTIAGIVGAIALAGYTLWKYWEPIGDFLQGFWIGFKAGLPILDQIESVLQSIGQALSPITEGFKNMASAMQPVLDGFTKFFNLQQEKGGENYVKQGVNFGDAASGVTRTILSNPLINPFSGFFGLFGNPAQNKADGDPQSVMSAINDERRKMPSGASLVIANSSENVFTRSQTQQLASAGRGSTVINNTFNISGADPQAIAKQIADIINSQWQGTLTDYA</sequence>
<keyword evidence="2" id="KW-0002">3D-structure</keyword>